<dbReference type="Proteomes" id="UP000289946">
    <property type="component" value="Unassembled WGS sequence"/>
</dbReference>
<accession>A0ABY0DJT8</accession>
<organism evidence="2 3">
    <name type="scientific">Bradyrhizobium zhanjiangense</name>
    <dbReference type="NCBI Taxonomy" id="1325107"/>
    <lineage>
        <taxon>Bacteria</taxon>
        <taxon>Pseudomonadati</taxon>
        <taxon>Pseudomonadota</taxon>
        <taxon>Alphaproteobacteria</taxon>
        <taxon>Hyphomicrobiales</taxon>
        <taxon>Nitrobacteraceae</taxon>
        <taxon>Bradyrhizobium</taxon>
    </lineage>
</organism>
<protein>
    <submittedName>
        <fullName evidence="2">Uncharacterized protein</fullName>
    </submittedName>
</protein>
<feature type="region of interest" description="Disordered" evidence="1">
    <location>
        <begin position="75"/>
        <end position="102"/>
    </location>
</feature>
<keyword evidence="3" id="KW-1185">Reference proteome</keyword>
<evidence type="ECO:0000256" key="1">
    <source>
        <dbReference type="SAM" id="MobiDB-lite"/>
    </source>
</evidence>
<dbReference type="EMBL" id="RDRA01000011">
    <property type="protein sequence ID" value="RXG93040.1"/>
    <property type="molecule type" value="Genomic_DNA"/>
</dbReference>
<feature type="compositionally biased region" description="Acidic residues" evidence="1">
    <location>
        <begin position="78"/>
        <end position="87"/>
    </location>
</feature>
<evidence type="ECO:0000313" key="3">
    <source>
        <dbReference type="Proteomes" id="UP000289946"/>
    </source>
</evidence>
<reference evidence="2 3" key="1">
    <citation type="submission" date="2018-10" db="EMBL/GenBank/DDBJ databases">
        <title>Bradyrhizobium sp. nov., isolated from effective nodules of peanut in China.</title>
        <authorList>
            <person name="Li Y."/>
        </authorList>
    </citation>
    <scope>NUCLEOTIDE SEQUENCE [LARGE SCALE GENOMIC DNA]</scope>
    <source>
        <strain evidence="2 3">CCBAU 51781</strain>
    </source>
</reference>
<gene>
    <name evidence="2" type="ORF">EAS62_20295</name>
</gene>
<evidence type="ECO:0000313" key="2">
    <source>
        <dbReference type="EMBL" id="RXG93040.1"/>
    </source>
</evidence>
<proteinExistence type="predicted"/>
<sequence length="102" mass="11294">MIIDGVELFHLFQREAPDGSVYLAGLWGSAAVAIVRDEAKPNMWRVIVTDPCRESHRDGSASRARAISAPVDEHGWYEDDSMNDEIPADCFVDSEGSNDDQL</sequence>
<comment type="caution">
    <text evidence="2">The sequence shown here is derived from an EMBL/GenBank/DDBJ whole genome shotgun (WGS) entry which is preliminary data.</text>
</comment>
<dbReference type="RefSeq" id="WP_128940533.1">
    <property type="nucleotide sequence ID" value="NZ_RDRA01000011.1"/>
</dbReference>
<name>A0ABY0DJT8_9BRAD</name>